<dbReference type="Proteomes" id="UP001054889">
    <property type="component" value="Unassembled WGS sequence"/>
</dbReference>
<evidence type="ECO:0000313" key="2">
    <source>
        <dbReference type="Proteomes" id="UP001054889"/>
    </source>
</evidence>
<gene>
    <name evidence="1" type="primary">ga21780</name>
    <name evidence="1" type="ORF">PR202_ga21780</name>
</gene>
<sequence length="191" mass="21598">MPELRWVEKVSDAKRPIARHGIALPSASAIVGATVTPLDDYSRRRKELPNRHCLKFPPYGKSFTVHYRGSAPSHHYDPGVPCFISAGEELEKSEYLVDDCFAIRCDIDVVKTSAVSDPKVKREDLDRLALPCICDDNQCRRVHLPRTEEEPAGDDQCKRYTETEEVASSSLRRRHGVTAAWFRRLFGCGQV</sequence>
<keyword evidence="2" id="KW-1185">Reference proteome</keyword>
<accession>A0AAV5D1B0</accession>
<dbReference type="AlphaFoldDB" id="A0AAV5D1B0"/>
<dbReference type="SUPFAM" id="SSF49599">
    <property type="entry name" value="TRAF domain-like"/>
    <property type="match status" value="1"/>
</dbReference>
<evidence type="ECO:0000313" key="1">
    <source>
        <dbReference type="EMBL" id="GJN04250.1"/>
    </source>
</evidence>
<proteinExistence type="predicted"/>
<organism evidence="1 2">
    <name type="scientific">Eleusine coracana subsp. coracana</name>
    <dbReference type="NCBI Taxonomy" id="191504"/>
    <lineage>
        <taxon>Eukaryota</taxon>
        <taxon>Viridiplantae</taxon>
        <taxon>Streptophyta</taxon>
        <taxon>Embryophyta</taxon>
        <taxon>Tracheophyta</taxon>
        <taxon>Spermatophyta</taxon>
        <taxon>Magnoliopsida</taxon>
        <taxon>Liliopsida</taxon>
        <taxon>Poales</taxon>
        <taxon>Poaceae</taxon>
        <taxon>PACMAD clade</taxon>
        <taxon>Chloridoideae</taxon>
        <taxon>Cynodonteae</taxon>
        <taxon>Eleusininae</taxon>
        <taxon>Eleusine</taxon>
    </lineage>
</organism>
<dbReference type="CDD" id="cd00121">
    <property type="entry name" value="MATH"/>
    <property type="match status" value="1"/>
</dbReference>
<reference evidence="1" key="1">
    <citation type="journal article" date="2018" name="DNA Res.">
        <title>Multiple hybrid de novo genome assembly of finger millet, an orphan allotetraploid crop.</title>
        <authorList>
            <person name="Hatakeyama M."/>
            <person name="Aluri S."/>
            <person name="Balachadran M.T."/>
            <person name="Sivarajan S.R."/>
            <person name="Patrignani A."/>
            <person name="Gruter S."/>
            <person name="Poveda L."/>
            <person name="Shimizu-Inatsugi R."/>
            <person name="Baeten J."/>
            <person name="Francoijs K.J."/>
            <person name="Nataraja K.N."/>
            <person name="Reddy Y.A.N."/>
            <person name="Phadnis S."/>
            <person name="Ravikumar R.L."/>
            <person name="Schlapbach R."/>
            <person name="Sreeman S.M."/>
            <person name="Shimizu K.K."/>
        </authorList>
    </citation>
    <scope>NUCLEOTIDE SEQUENCE</scope>
</reference>
<reference evidence="1" key="2">
    <citation type="submission" date="2021-12" db="EMBL/GenBank/DDBJ databases">
        <title>Resequencing data analysis of finger millet.</title>
        <authorList>
            <person name="Hatakeyama M."/>
            <person name="Aluri S."/>
            <person name="Balachadran M.T."/>
            <person name="Sivarajan S.R."/>
            <person name="Poveda L."/>
            <person name="Shimizu-Inatsugi R."/>
            <person name="Schlapbach R."/>
            <person name="Sreeman S.M."/>
            <person name="Shimizu K.K."/>
        </authorList>
    </citation>
    <scope>NUCLEOTIDE SEQUENCE</scope>
</reference>
<comment type="caution">
    <text evidence="1">The sequence shown here is derived from an EMBL/GenBank/DDBJ whole genome shotgun (WGS) entry which is preliminary data.</text>
</comment>
<name>A0AAV5D1B0_ELECO</name>
<dbReference type="InterPro" id="IPR002083">
    <property type="entry name" value="MATH/TRAF_dom"/>
</dbReference>
<dbReference type="EMBL" id="BQKI01000010">
    <property type="protein sequence ID" value="GJN04250.1"/>
    <property type="molecule type" value="Genomic_DNA"/>
</dbReference>
<protein>
    <submittedName>
        <fullName evidence="1">Uncharacterized protein</fullName>
    </submittedName>
</protein>